<reference evidence="3" key="1">
    <citation type="submission" date="2022-08" db="EMBL/GenBank/DDBJ databases">
        <authorList>
            <person name="Kallberg Y."/>
            <person name="Tangrot J."/>
            <person name="Rosling A."/>
        </authorList>
    </citation>
    <scope>NUCLEOTIDE SEQUENCE</scope>
    <source>
        <strain evidence="3">Wild A</strain>
    </source>
</reference>
<dbReference type="OrthoDB" id="10251809at2759"/>
<dbReference type="SUPFAM" id="SSF117281">
    <property type="entry name" value="Kelch motif"/>
    <property type="match status" value="1"/>
</dbReference>
<organism evidence="3 4">
    <name type="scientific">Funneliformis geosporum</name>
    <dbReference type="NCBI Taxonomy" id="1117311"/>
    <lineage>
        <taxon>Eukaryota</taxon>
        <taxon>Fungi</taxon>
        <taxon>Fungi incertae sedis</taxon>
        <taxon>Mucoromycota</taxon>
        <taxon>Glomeromycotina</taxon>
        <taxon>Glomeromycetes</taxon>
        <taxon>Glomerales</taxon>
        <taxon>Glomeraceae</taxon>
        <taxon>Funneliformis</taxon>
    </lineage>
</organism>
<keyword evidence="2" id="KW-0677">Repeat</keyword>
<accession>A0A9W4SC40</accession>
<dbReference type="InterPro" id="IPR015915">
    <property type="entry name" value="Kelch-typ_b-propeller"/>
</dbReference>
<dbReference type="Gene3D" id="2.120.10.80">
    <property type="entry name" value="Kelch-type beta propeller"/>
    <property type="match status" value="2"/>
</dbReference>
<evidence type="ECO:0000313" key="4">
    <source>
        <dbReference type="Proteomes" id="UP001153678"/>
    </source>
</evidence>
<gene>
    <name evidence="3" type="ORF">FWILDA_LOCUS827</name>
</gene>
<dbReference type="Proteomes" id="UP001153678">
    <property type="component" value="Unassembled WGS sequence"/>
</dbReference>
<evidence type="ECO:0000256" key="2">
    <source>
        <dbReference type="ARBA" id="ARBA00022737"/>
    </source>
</evidence>
<dbReference type="Pfam" id="PF01344">
    <property type="entry name" value="Kelch_1"/>
    <property type="match status" value="1"/>
</dbReference>
<evidence type="ECO:0000256" key="1">
    <source>
        <dbReference type="ARBA" id="ARBA00022441"/>
    </source>
</evidence>
<evidence type="ECO:0000313" key="3">
    <source>
        <dbReference type="EMBL" id="CAI2162962.1"/>
    </source>
</evidence>
<protein>
    <submittedName>
        <fullName evidence="3">19169_t:CDS:1</fullName>
    </submittedName>
</protein>
<comment type="caution">
    <text evidence="3">The sequence shown here is derived from an EMBL/GenBank/DDBJ whole genome shotgun (WGS) entry which is preliminary data.</text>
</comment>
<dbReference type="InterPro" id="IPR052124">
    <property type="entry name" value="Rab9_kelch_effector"/>
</dbReference>
<proteinExistence type="predicted"/>
<dbReference type="AlphaFoldDB" id="A0A9W4SC40"/>
<keyword evidence="4" id="KW-1185">Reference proteome</keyword>
<dbReference type="EMBL" id="CAMKVN010000062">
    <property type="protein sequence ID" value="CAI2162962.1"/>
    <property type="molecule type" value="Genomic_DNA"/>
</dbReference>
<dbReference type="PANTHER" id="PTHR46647:SF1">
    <property type="entry name" value="RAB9 EFFECTOR PROTEIN WITH KELCH MOTIFS"/>
    <property type="match status" value="1"/>
</dbReference>
<dbReference type="InterPro" id="IPR006652">
    <property type="entry name" value="Kelch_1"/>
</dbReference>
<dbReference type="Pfam" id="PF24681">
    <property type="entry name" value="Kelch_KLHDC2_KLHL20_DRC7"/>
    <property type="match status" value="1"/>
</dbReference>
<sequence length="265" mass="29565">MYWNKARTIGEPPSSCRAHSSTLVDKKLFIFGGGDGPTYFNDLYIFDTDTLTWSKPQTTGDIPSPRRAHTSAYYNNNLYIFGGGDGVRALNDVYTLDITDLNNLSWRKLELKGATPISRGYHTSNLVGSKLVVYGGSDGHECFEDVYVLDLDENTWIPVTVQSSCPRLSHTATQVGSYLFVVCGHDGTRYTAEVRLLNLVTMEWESRRVYGTPPSGRGYHTTVLHDSRLFVFGGYDGHSVFDDIFVLDLSACAYLPQITNFQLPS</sequence>
<dbReference type="SMART" id="SM00612">
    <property type="entry name" value="Kelch"/>
    <property type="match status" value="3"/>
</dbReference>
<name>A0A9W4SC40_9GLOM</name>
<dbReference type="PANTHER" id="PTHR46647">
    <property type="entry name" value="RAB9 EFFECTOR PROTEIN WITH KELCH MOTIFS"/>
    <property type="match status" value="1"/>
</dbReference>
<keyword evidence="1" id="KW-0880">Kelch repeat</keyword>